<feature type="transmembrane region" description="Helical" evidence="9">
    <location>
        <begin position="791"/>
        <end position="823"/>
    </location>
</feature>
<organism evidence="12 13">
    <name type="scientific">Pseudobdellovibrio exovorus JSS</name>
    <dbReference type="NCBI Taxonomy" id="1184267"/>
    <lineage>
        <taxon>Bacteria</taxon>
        <taxon>Pseudomonadati</taxon>
        <taxon>Bdellovibrionota</taxon>
        <taxon>Bdellovibrionia</taxon>
        <taxon>Bdellovibrionales</taxon>
        <taxon>Pseudobdellovibrionaceae</taxon>
        <taxon>Pseudobdellovibrio</taxon>
    </lineage>
</organism>
<dbReference type="CDD" id="cd18579">
    <property type="entry name" value="ABC_6TM_ABCC_D1"/>
    <property type="match status" value="1"/>
</dbReference>
<feature type="transmembrane region" description="Helical" evidence="9">
    <location>
        <begin position="673"/>
        <end position="690"/>
    </location>
</feature>
<evidence type="ECO:0000256" key="3">
    <source>
        <dbReference type="ARBA" id="ARBA00022692"/>
    </source>
</evidence>
<feature type="region of interest" description="Disordered" evidence="8">
    <location>
        <begin position="616"/>
        <end position="639"/>
    </location>
</feature>
<dbReference type="GO" id="GO:0005886">
    <property type="term" value="C:plasma membrane"/>
    <property type="evidence" value="ECO:0007669"/>
    <property type="project" value="UniProtKB-SubCell"/>
</dbReference>
<feature type="transmembrane region" description="Helical" evidence="9">
    <location>
        <begin position="292"/>
        <end position="315"/>
    </location>
</feature>
<keyword evidence="2" id="KW-0813">Transport</keyword>
<gene>
    <name evidence="12" type="ORF">A11Q_576</name>
</gene>
<evidence type="ECO:0000256" key="6">
    <source>
        <dbReference type="ARBA" id="ARBA00022989"/>
    </source>
</evidence>
<dbReference type="SMART" id="SM00382">
    <property type="entry name" value="AAA"/>
    <property type="match status" value="2"/>
</dbReference>
<dbReference type="KEGG" id="bex:A11Q_576"/>
<dbReference type="AlphaFoldDB" id="M4V9U0"/>
<dbReference type="SUPFAM" id="SSF52540">
    <property type="entry name" value="P-loop containing nucleoside triphosphate hydrolases"/>
    <property type="match status" value="2"/>
</dbReference>
<dbReference type="PROSITE" id="PS50893">
    <property type="entry name" value="ABC_TRANSPORTER_2"/>
    <property type="match status" value="2"/>
</dbReference>
<dbReference type="Gene3D" id="3.40.50.300">
    <property type="entry name" value="P-loop containing nucleotide triphosphate hydrolases"/>
    <property type="match status" value="2"/>
</dbReference>
<dbReference type="GO" id="GO:0140359">
    <property type="term" value="F:ABC-type transporter activity"/>
    <property type="evidence" value="ECO:0007669"/>
    <property type="project" value="InterPro"/>
</dbReference>
<keyword evidence="3 9" id="KW-0812">Transmembrane</keyword>
<protein>
    <submittedName>
        <fullName evidence="12">Uncharacterized protein</fullName>
    </submittedName>
</protein>
<evidence type="ECO:0000259" key="10">
    <source>
        <dbReference type="PROSITE" id="PS50893"/>
    </source>
</evidence>
<dbReference type="InterPro" id="IPR011527">
    <property type="entry name" value="ABC1_TM_dom"/>
</dbReference>
<dbReference type="GO" id="GO:0016887">
    <property type="term" value="F:ATP hydrolysis activity"/>
    <property type="evidence" value="ECO:0007669"/>
    <property type="project" value="InterPro"/>
</dbReference>
<dbReference type="InterPro" id="IPR050173">
    <property type="entry name" value="ABC_transporter_C-like"/>
</dbReference>
<evidence type="ECO:0000256" key="7">
    <source>
        <dbReference type="ARBA" id="ARBA00023136"/>
    </source>
</evidence>
<evidence type="ECO:0000259" key="11">
    <source>
        <dbReference type="PROSITE" id="PS50929"/>
    </source>
</evidence>
<dbReference type="OrthoDB" id="5578035at2"/>
<evidence type="ECO:0000256" key="2">
    <source>
        <dbReference type="ARBA" id="ARBA00022448"/>
    </source>
</evidence>
<feature type="transmembrane region" description="Helical" evidence="9">
    <location>
        <begin position="203"/>
        <end position="225"/>
    </location>
</feature>
<feature type="compositionally biased region" description="Basic and acidic residues" evidence="8">
    <location>
        <begin position="616"/>
        <end position="625"/>
    </location>
</feature>
<keyword evidence="7 9" id="KW-0472">Membrane</keyword>
<keyword evidence="5" id="KW-0067">ATP-binding</keyword>
<dbReference type="SUPFAM" id="SSF90123">
    <property type="entry name" value="ABC transporter transmembrane region"/>
    <property type="match status" value="2"/>
</dbReference>
<evidence type="ECO:0000256" key="5">
    <source>
        <dbReference type="ARBA" id="ARBA00022840"/>
    </source>
</evidence>
<evidence type="ECO:0000256" key="4">
    <source>
        <dbReference type="ARBA" id="ARBA00022741"/>
    </source>
</evidence>
<dbReference type="Proteomes" id="UP000012040">
    <property type="component" value="Chromosome"/>
</dbReference>
<evidence type="ECO:0000313" key="12">
    <source>
        <dbReference type="EMBL" id="AGH94796.1"/>
    </source>
</evidence>
<keyword evidence="6 9" id="KW-1133">Transmembrane helix</keyword>
<dbReference type="InterPro" id="IPR044746">
    <property type="entry name" value="ABCC_6TM_D1"/>
</dbReference>
<dbReference type="CDD" id="cd03250">
    <property type="entry name" value="ABCC_MRP_domain1"/>
    <property type="match status" value="1"/>
</dbReference>
<dbReference type="InterPro" id="IPR017871">
    <property type="entry name" value="ABC_transporter-like_CS"/>
</dbReference>
<dbReference type="InterPro" id="IPR003439">
    <property type="entry name" value="ABC_transporter-like_ATP-bd"/>
</dbReference>
<evidence type="ECO:0000256" key="8">
    <source>
        <dbReference type="SAM" id="MobiDB-lite"/>
    </source>
</evidence>
<keyword evidence="4" id="KW-0547">Nucleotide-binding</keyword>
<dbReference type="PATRIC" id="fig|1184267.3.peg.586"/>
<name>M4V9U0_9BACT</name>
<accession>M4V9U0</accession>
<dbReference type="FunFam" id="3.40.50.300:FF:000838">
    <property type="entry name" value="ABC multidrug transporter (Eurofung)"/>
    <property type="match status" value="1"/>
</dbReference>
<evidence type="ECO:0000313" key="13">
    <source>
        <dbReference type="Proteomes" id="UP000012040"/>
    </source>
</evidence>
<dbReference type="InterPro" id="IPR044726">
    <property type="entry name" value="ABCC_6TM_D2"/>
</dbReference>
<dbReference type="CDD" id="cd18580">
    <property type="entry name" value="ABC_6TM_ABCC_D2"/>
    <property type="match status" value="1"/>
</dbReference>
<dbReference type="PROSITE" id="PS00211">
    <property type="entry name" value="ABC_TRANSPORTER_1"/>
    <property type="match status" value="2"/>
</dbReference>
<dbReference type="InterPro" id="IPR027417">
    <property type="entry name" value="P-loop_NTPase"/>
</dbReference>
<reference evidence="12 13" key="1">
    <citation type="journal article" date="2013" name="ISME J.">
        <title>By their genes ye shall know them: genomic signatures of predatory bacteria.</title>
        <authorList>
            <person name="Pasternak Z."/>
            <person name="Pietrokovski S."/>
            <person name="Rotem O."/>
            <person name="Gophna U."/>
            <person name="Lurie-Weinberger M.N."/>
            <person name="Jurkevitch E."/>
        </authorList>
    </citation>
    <scope>NUCLEOTIDE SEQUENCE [LARGE SCALE GENOMIC DNA]</scope>
    <source>
        <strain evidence="12 13">JSS</strain>
    </source>
</reference>
<dbReference type="FunFam" id="1.20.1560.10:FF:000010">
    <property type="entry name" value="Multidrug resistance-associated ABC transporter"/>
    <property type="match status" value="1"/>
</dbReference>
<feature type="domain" description="ABC transmembrane type-1" evidence="11">
    <location>
        <begin position="70"/>
        <end position="351"/>
    </location>
</feature>
<dbReference type="CDD" id="cd03244">
    <property type="entry name" value="ABCC_MRP_domain2"/>
    <property type="match status" value="1"/>
</dbReference>
<feature type="transmembrane region" description="Helical" evidence="9">
    <location>
        <begin position="897"/>
        <end position="914"/>
    </location>
</feature>
<feature type="transmembrane region" description="Helical" evidence="9">
    <location>
        <begin position="710"/>
        <end position="731"/>
    </location>
</feature>
<dbReference type="InterPro" id="IPR003593">
    <property type="entry name" value="AAA+_ATPase"/>
</dbReference>
<dbReference type="Gene3D" id="1.20.1560.10">
    <property type="entry name" value="ABC transporter type 1, transmembrane domain"/>
    <property type="match status" value="2"/>
</dbReference>
<feature type="transmembrane region" description="Helical" evidence="9">
    <location>
        <begin position="73"/>
        <end position="93"/>
    </location>
</feature>
<keyword evidence="13" id="KW-1185">Reference proteome</keyword>
<evidence type="ECO:0000256" key="1">
    <source>
        <dbReference type="ARBA" id="ARBA00004651"/>
    </source>
</evidence>
<proteinExistence type="predicted"/>
<feature type="transmembrane region" description="Helical" evidence="9">
    <location>
        <begin position="105"/>
        <end position="130"/>
    </location>
</feature>
<feature type="domain" description="ABC transporter" evidence="10">
    <location>
        <begin position="989"/>
        <end position="1212"/>
    </location>
</feature>
<evidence type="ECO:0000256" key="9">
    <source>
        <dbReference type="SAM" id="Phobius"/>
    </source>
</evidence>
<dbReference type="GO" id="GO:0005524">
    <property type="term" value="F:ATP binding"/>
    <property type="evidence" value="ECO:0007669"/>
    <property type="project" value="UniProtKB-KW"/>
</dbReference>
<feature type="domain" description="ABC transmembrane type-1" evidence="11">
    <location>
        <begin position="673"/>
        <end position="952"/>
    </location>
</feature>
<dbReference type="Pfam" id="PF00005">
    <property type="entry name" value="ABC_tran"/>
    <property type="match status" value="2"/>
</dbReference>
<feature type="domain" description="ABC transporter" evidence="10">
    <location>
        <begin position="384"/>
        <end position="609"/>
    </location>
</feature>
<dbReference type="PANTHER" id="PTHR24223">
    <property type="entry name" value="ATP-BINDING CASSETTE SUB-FAMILY C"/>
    <property type="match status" value="1"/>
</dbReference>
<dbReference type="eggNOG" id="COG1132">
    <property type="taxonomic scope" value="Bacteria"/>
</dbReference>
<sequence length="1212" mass="136453">MPFKSVLFSEAKTLINTAKTRVVQAEDRLALKSGLSPREQPWDESQVQWTDKKSFLISLLKVSRKTFFKAGGFQIIGSLFSFATPFLVHAFISRIQGGNLQQQDLIELCLMALAFGVCGAGNGLAIQHYFYQTLNFNQMATNLVNRKIFSHSLRLSNRAKNKYQVGDIVNYMSSDSDAIADGCITSIDLSNAVVLSIGCTITLFYFLGWSALAAVVVLLILVPITQRLSKSFMHLEGKMMAHRDQRMTLMTQLLNAIRVVKYFVWEKSVMQEVGEVRAKEIGTRFKLAQAEITWGLLYTSITSIVLFAALLTHVLRGQKVDMALIFTCIAIFSIMEDQFGGLSRFIGRFINIIVSAERITQFIQSETIPDTPASQATTASTEGVELQHVSFQYEQGRPIFKDLTLHLNKGQSLAVVGPVGSGKTTLLQLLLKEVLPDQGKISIENQSGNVAYVPQDAYIINSTLQENIIFGKSDVTDEKVRRALYLSALEYDLMSLPSGLQTEIGEKGVNLSGGQKQRVSLARAVLSDADVILLDDPLSAVDPRTEGYLCDRLIFGEWKNKTRIMVTHRLQSIARFDQILFVENGRHYLGTYDELLQTCEPFKKFLKTHAENQELEKKSGLEGSHEPQTSTATSEGEGRLIQDEDRAVGAVEKSVYFQYLKALGGKGPKQRKILFLLFVGAVAVVATPLLQKLWLAQSDKFDQLAPLQVILIYGALGILTMITTFLSQSFWSRRGIEAGKSYHDQMLRSILAAPIRFFDSTPIGRILQRFSRDMESVDVHLQWSFDNTIHSFFHIMLSFLLIVTVVPFVLIAILPIFFVYYTLQNSYRRAAREIKRLDSLARSPRYAHFKETLQGLTVIRAFNQSDWMMNQFYDKLQYSAEMFYTHYMINRWFSTRLPLIGAVISASTGLMVVLSSYNGYIAAGTAGLVTLYALDFWRHLNWGVRIFSDLESRMTSVERLQFYCDLPAEKNYYEPQVQIEDSWPQTGELEFKNVSLKYAEHLPLVLKNVSFKVQSGMRVGLIGRTGSGKSTIFQSVYRFVDIVGGEILLDKKSIHHIPLKRVRKSLAVIPQDPALFMGSLRSNIDRYRQATDEQVWNVLRKVSLSEFVSALPGQLDFRVAENGANLSQGQRQLICLARALLTQVKIIFLDEATASVDVETDALVQKVIRESLDGTTLITIAHRLSTLDGYDMVIELKNGEVVQQRLLEPLKT</sequence>
<dbReference type="HOGENOM" id="CLU_000604_27_1_7"/>
<dbReference type="STRING" id="1184267.A11Q_576"/>
<dbReference type="RefSeq" id="WP_015469286.1">
    <property type="nucleotide sequence ID" value="NC_020813.1"/>
</dbReference>
<dbReference type="InterPro" id="IPR036640">
    <property type="entry name" value="ABC1_TM_sf"/>
</dbReference>
<comment type="subcellular location">
    <subcellularLocation>
        <location evidence="1">Cell membrane</location>
        <topology evidence="1">Multi-pass membrane protein</topology>
    </subcellularLocation>
</comment>
<dbReference type="EMBL" id="CP003537">
    <property type="protein sequence ID" value="AGH94796.1"/>
    <property type="molecule type" value="Genomic_DNA"/>
</dbReference>
<dbReference type="PROSITE" id="PS50929">
    <property type="entry name" value="ABC_TM1F"/>
    <property type="match status" value="2"/>
</dbReference>
<dbReference type="Pfam" id="PF00664">
    <property type="entry name" value="ABC_membrane"/>
    <property type="match status" value="2"/>
</dbReference>